<keyword evidence="3" id="KW-1185">Reference proteome</keyword>
<protein>
    <submittedName>
        <fullName evidence="2">Uncharacterized protein</fullName>
    </submittedName>
</protein>
<keyword evidence="1" id="KW-1133">Transmembrane helix</keyword>
<dbReference type="KEGG" id="vbh:CMV30_14900"/>
<feature type="transmembrane region" description="Helical" evidence="1">
    <location>
        <begin position="33"/>
        <end position="53"/>
    </location>
</feature>
<gene>
    <name evidence="2" type="ORF">CMV30_14900</name>
</gene>
<name>A0A290QII0_9BACT</name>
<proteinExistence type="predicted"/>
<evidence type="ECO:0000313" key="2">
    <source>
        <dbReference type="EMBL" id="ATC65138.1"/>
    </source>
</evidence>
<dbReference type="AlphaFoldDB" id="A0A290QII0"/>
<organism evidence="2 3">
    <name type="scientific">Nibricoccus aquaticus</name>
    <dbReference type="NCBI Taxonomy" id="2576891"/>
    <lineage>
        <taxon>Bacteria</taxon>
        <taxon>Pseudomonadati</taxon>
        <taxon>Verrucomicrobiota</taxon>
        <taxon>Opitutia</taxon>
        <taxon>Opitutales</taxon>
        <taxon>Opitutaceae</taxon>
        <taxon>Nibricoccus</taxon>
    </lineage>
</organism>
<keyword evidence="1" id="KW-0812">Transmembrane</keyword>
<dbReference type="EMBL" id="CP023344">
    <property type="protein sequence ID" value="ATC65138.1"/>
    <property type="molecule type" value="Genomic_DNA"/>
</dbReference>
<keyword evidence="1" id="KW-0472">Membrane</keyword>
<accession>A0A290QII0</accession>
<dbReference type="Proteomes" id="UP000217265">
    <property type="component" value="Chromosome"/>
</dbReference>
<sequence length="59" mass="6368">MPPTTSTFSTRIKPKLTAPHDFQVAMSSPAPGIFPSGFWPPSSAPILFILLILSKKLCP</sequence>
<evidence type="ECO:0000313" key="3">
    <source>
        <dbReference type="Proteomes" id="UP000217265"/>
    </source>
</evidence>
<evidence type="ECO:0000256" key="1">
    <source>
        <dbReference type="SAM" id="Phobius"/>
    </source>
</evidence>
<reference evidence="2 3" key="1">
    <citation type="submission" date="2017-09" db="EMBL/GenBank/DDBJ databases">
        <title>Complete genome sequence of Verrucomicrobial strain HZ-65, isolated from freshwater.</title>
        <authorList>
            <person name="Choi A."/>
        </authorList>
    </citation>
    <scope>NUCLEOTIDE SEQUENCE [LARGE SCALE GENOMIC DNA]</scope>
    <source>
        <strain evidence="2 3">HZ-65</strain>
    </source>
</reference>